<keyword evidence="3 11" id="KW-0813">Transport</keyword>
<evidence type="ECO:0000259" key="12">
    <source>
        <dbReference type="PROSITE" id="PS51012"/>
    </source>
</evidence>
<evidence type="ECO:0000256" key="2">
    <source>
        <dbReference type="ARBA" id="ARBA00007783"/>
    </source>
</evidence>
<evidence type="ECO:0000256" key="6">
    <source>
        <dbReference type="ARBA" id="ARBA00022692"/>
    </source>
</evidence>
<dbReference type="EMBL" id="BSOG01000001">
    <property type="protein sequence ID" value="GLR11932.1"/>
    <property type="molecule type" value="Genomic_DNA"/>
</dbReference>
<feature type="transmembrane region" description="Helical" evidence="11">
    <location>
        <begin position="143"/>
        <end position="171"/>
    </location>
</feature>
<evidence type="ECO:0000313" key="14">
    <source>
        <dbReference type="Proteomes" id="UP001156706"/>
    </source>
</evidence>
<comment type="caution">
    <text evidence="13">The sequence shown here is derived from an EMBL/GenBank/DDBJ whole genome shotgun (WGS) entry which is preliminary data.</text>
</comment>
<dbReference type="PANTHER" id="PTHR30413:SF10">
    <property type="entry name" value="CAPSULE POLYSACCHARIDE EXPORT INNER-MEMBRANE PROTEIN CTRC"/>
    <property type="match status" value="1"/>
</dbReference>
<evidence type="ECO:0000256" key="11">
    <source>
        <dbReference type="RuleBase" id="RU361157"/>
    </source>
</evidence>
<keyword evidence="8 11" id="KW-1133">Transmembrane helix</keyword>
<keyword evidence="10 11" id="KW-0472">Membrane</keyword>
<protein>
    <recommendedName>
        <fullName evidence="11">Transport permease protein</fullName>
    </recommendedName>
</protein>
<dbReference type="InterPro" id="IPR013525">
    <property type="entry name" value="ABC2_TM"/>
</dbReference>
<keyword evidence="7" id="KW-0972">Capsule biogenesis/degradation</keyword>
<evidence type="ECO:0000256" key="7">
    <source>
        <dbReference type="ARBA" id="ARBA00022903"/>
    </source>
</evidence>
<reference evidence="14" key="1">
    <citation type="journal article" date="2019" name="Int. J. Syst. Evol. Microbiol.">
        <title>The Global Catalogue of Microorganisms (GCM) 10K type strain sequencing project: providing services to taxonomists for standard genome sequencing and annotation.</title>
        <authorList>
            <consortium name="The Broad Institute Genomics Platform"/>
            <consortium name="The Broad Institute Genome Sequencing Center for Infectious Disease"/>
            <person name="Wu L."/>
            <person name="Ma J."/>
        </authorList>
    </citation>
    <scope>NUCLEOTIDE SEQUENCE [LARGE SCALE GENOMIC DNA]</scope>
    <source>
        <strain evidence="14">NBRC 110044</strain>
    </source>
</reference>
<dbReference type="RefSeq" id="WP_284195075.1">
    <property type="nucleotide sequence ID" value="NZ_BSOG01000001.1"/>
</dbReference>
<keyword evidence="4 11" id="KW-1003">Cell membrane</keyword>
<name>A0ABQ5YBX2_9NEIS</name>
<keyword evidence="9" id="KW-0625">Polysaccharide transport</keyword>
<proteinExistence type="inferred from homology"/>
<dbReference type="InterPro" id="IPR047817">
    <property type="entry name" value="ABC2_TM_bact-type"/>
</dbReference>
<evidence type="ECO:0000313" key="13">
    <source>
        <dbReference type="EMBL" id="GLR11932.1"/>
    </source>
</evidence>
<dbReference type="PIRSF" id="PIRSF006648">
    <property type="entry name" value="DrrB"/>
    <property type="match status" value="1"/>
</dbReference>
<gene>
    <name evidence="13" type="ORF">GCM10007907_07220</name>
</gene>
<keyword evidence="6 11" id="KW-0812">Transmembrane</keyword>
<accession>A0ABQ5YBX2</accession>
<feature type="transmembrane region" description="Helical" evidence="11">
    <location>
        <begin position="64"/>
        <end position="82"/>
    </location>
</feature>
<evidence type="ECO:0000256" key="1">
    <source>
        <dbReference type="ARBA" id="ARBA00004651"/>
    </source>
</evidence>
<feature type="domain" description="ABC transmembrane type-2" evidence="12">
    <location>
        <begin position="28"/>
        <end position="257"/>
    </location>
</feature>
<feature type="transmembrane region" description="Helical" evidence="11">
    <location>
        <begin position="102"/>
        <end position="131"/>
    </location>
</feature>
<keyword evidence="5" id="KW-0762">Sugar transport</keyword>
<evidence type="ECO:0000256" key="10">
    <source>
        <dbReference type="ARBA" id="ARBA00023136"/>
    </source>
</evidence>
<dbReference type="PROSITE" id="PS51012">
    <property type="entry name" value="ABC_TM2"/>
    <property type="match status" value="1"/>
</dbReference>
<feature type="transmembrane region" description="Helical" evidence="11">
    <location>
        <begin position="234"/>
        <end position="254"/>
    </location>
</feature>
<comment type="subcellular location">
    <subcellularLocation>
        <location evidence="11">Cell inner membrane</location>
        <topology evidence="11">Multi-pass membrane protein</topology>
    </subcellularLocation>
    <subcellularLocation>
        <location evidence="1">Cell membrane</location>
        <topology evidence="1">Multi-pass membrane protein</topology>
    </subcellularLocation>
</comment>
<feature type="transmembrane region" description="Helical" evidence="11">
    <location>
        <begin position="30"/>
        <end position="52"/>
    </location>
</feature>
<dbReference type="PANTHER" id="PTHR30413">
    <property type="entry name" value="INNER MEMBRANE TRANSPORT PERMEASE"/>
    <property type="match status" value="1"/>
</dbReference>
<dbReference type="Pfam" id="PF01061">
    <property type="entry name" value="ABC2_membrane"/>
    <property type="match status" value="1"/>
</dbReference>
<sequence length="262" mass="29157">MRKLRSLLYLVGQLSRREIAARYRGTTLGWFWTVLTPLLTLAVYTWVFSEVFKARWVGDAANDKTAFALNVFAGMLFLQFFAESLGRAPGLLQANANYVKKVIFPLPALPLVTIATAGFNWLIGVLVWSVLYTVVHHSLPLGLLWLPLVMLPLALMTLGLCWLVSAFGVYLRDLAPVVAFILTLLSFLSPIFYPVEILPDWIARLLIINPLTLPIEFSRSWLLGAAQPAGELLLAYWLVAGLVALLGLSAFRLLRKGFADVL</sequence>
<organism evidence="13 14">
    <name type="scientific">Chitinimonas prasina</name>
    <dbReference type="NCBI Taxonomy" id="1434937"/>
    <lineage>
        <taxon>Bacteria</taxon>
        <taxon>Pseudomonadati</taxon>
        <taxon>Pseudomonadota</taxon>
        <taxon>Betaproteobacteria</taxon>
        <taxon>Neisseriales</taxon>
        <taxon>Chitinibacteraceae</taxon>
        <taxon>Chitinimonas</taxon>
    </lineage>
</organism>
<evidence type="ECO:0000256" key="8">
    <source>
        <dbReference type="ARBA" id="ARBA00022989"/>
    </source>
</evidence>
<keyword evidence="14" id="KW-1185">Reference proteome</keyword>
<evidence type="ECO:0000256" key="5">
    <source>
        <dbReference type="ARBA" id="ARBA00022597"/>
    </source>
</evidence>
<evidence type="ECO:0000256" key="3">
    <source>
        <dbReference type="ARBA" id="ARBA00022448"/>
    </source>
</evidence>
<dbReference type="Proteomes" id="UP001156706">
    <property type="component" value="Unassembled WGS sequence"/>
</dbReference>
<feature type="transmembrane region" description="Helical" evidence="11">
    <location>
        <begin position="177"/>
        <end position="195"/>
    </location>
</feature>
<comment type="similarity">
    <text evidence="2 11">Belongs to the ABC-2 integral membrane protein family.</text>
</comment>
<dbReference type="InterPro" id="IPR000412">
    <property type="entry name" value="ABC_2_transport"/>
</dbReference>
<evidence type="ECO:0000256" key="4">
    <source>
        <dbReference type="ARBA" id="ARBA00022475"/>
    </source>
</evidence>
<evidence type="ECO:0000256" key="9">
    <source>
        <dbReference type="ARBA" id="ARBA00023047"/>
    </source>
</evidence>